<evidence type="ECO:0000313" key="4">
    <source>
        <dbReference type="Proteomes" id="UP000001396"/>
    </source>
</evidence>
<organism evidence="3 4">
    <name type="scientific">Heterostelium pallidum (strain ATCC 26659 / Pp 5 / PN500)</name>
    <name type="common">Cellular slime mold</name>
    <name type="synonym">Polysphondylium pallidum</name>
    <dbReference type="NCBI Taxonomy" id="670386"/>
    <lineage>
        <taxon>Eukaryota</taxon>
        <taxon>Amoebozoa</taxon>
        <taxon>Evosea</taxon>
        <taxon>Eumycetozoa</taxon>
        <taxon>Dictyostelia</taxon>
        <taxon>Acytosteliales</taxon>
        <taxon>Acytosteliaceae</taxon>
        <taxon>Heterostelium</taxon>
    </lineage>
</organism>
<keyword evidence="4" id="KW-1185">Reference proteome</keyword>
<dbReference type="GeneID" id="31358307"/>
<keyword evidence="2" id="KW-1133">Transmembrane helix</keyword>
<dbReference type="InterPro" id="IPR036259">
    <property type="entry name" value="MFS_trans_sf"/>
</dbReference>
<feature type="compositionally biased region" description="Low complexity" evidence="1">
    <location>
        <begin position="513"/>
        <end position="522"/>
    </location>
</feature>
<dbReference type="EMBL" id="ADBJ01000010">
    <property type="protein sequence ID" value="EFA83717.1"/>
    <property type="molecule type" value="Genomic_DNA"/>
</dbReference>
<comment type="caution">
    <text evidence="3">The sequence shown here is derived from an EMBL/GenBank/DDBJ whole genome shotgun (WGS) entry which is preliminary data.</text>
</comment>
<feature type="region of interest" description="Disordered" evidence="1">
    <location>
        <begin position="499"/>
        <end position="522"/>
    </location>
</feature>
<protein>
    <submittedName>
        <fullName evidence="3">Uncharacterized protein</fullName>
    </submittedName>
</protein>
<keyword evidence="2" id="KW-0472">Membrane</keyword>
<dbReference type="Proteomes" id="UP000001396">
    <property type="component" value="Unassembled WGS sequence"/>
</dbReference>
<gene>
    <name evidence="3" type="ORF">PPL_02784</name>
</gene>
<dbReference type="AlphaFoldDB" id="D3B319"/>
<dbReference type="SUPFAM" id="SSF103473">
    <property type="entry name" value="MFS general substrate transporter"/>
    <property type="match status" value="1"/>
</dbReference>
<dbReference type="OMA" id="MTERFRN"/>
<feature type="transmembrane region" description="Helical" evidence="2">
    <location>
        <begin position="92"/>
        <end position="116"/>
    </location>
</feature>
<feature type="transmembrane region" description="Helical" evidence="2">
    <location>
        <begin position="375"/>
        <end position="394"/>
    </location>
</feature>
<evidence type="ECO:0000256" key="1">
    <source>
        <dbReference type="SAM" id="MobiDB-lite"/>
    </source>
</evidence>
<feature type="transmembrane region" description="Helical" evidence="2">
    <location>
        <begin position="180"/>
        <end position="202"/>
    </location>
</feature>
<feature type="transmembrane region" description="Helical" evidence="2">
    <location>
        <begin position="52"/>
        <end position="71"/>
    </location>
</feature>
<accession>D3B319</accession>
<evidence type="ECO:0000313" key="3">
    <source>
        <dbReference type="EMBL" id="EFA83717.1"/>
    </source>
</evidence>
<proteinExistence type="predicted"/>
<name>D3B319_HETP5</name>
<feature type="transmembrane region" description="Helical" evidence="2">
    <location>
        <begin position="450"/>
        <end position="469"/>
    </location>
</feature>
<feature type="transmembrane region" description="Helical" evidence="2">
    <location>
        <begin position="346"/>
        <end position="369"/>
    </location>
</feature>
<reference evidence="3 4" key="1">
    <citation type="journal article" date="2011" name="Genome Res.">
        <title>Phylogeny-wide analysis of social amoeba genomes highlights ancient origins for complex intercellular communication.</title>
        <authorList>
            <person name="Heidel A.J."/>
            <person name="Lawal H.M."/>
            <person name="Felder M."/>
            <person name="Schilde C."/>
            <person name="Helps N.R."/>
            <person name="Tunggal B."/>
            <person name="Rivero F."/>
            <person name="John U."/>
            <person name="Schleicher M."/>
            <person name="Eichinger L."/>
            <person name="Platzer M."/>
            <person name="Noegel A.A."/>
            <person name="Schaap P."/>
            <person name="Gloeckner G."/>
        </authorList>
    </citation>
    <scope>NUCLEOTIDE SEQUENCE [LARGE SCALE GENOMIC DNA]</scope>
    <source>
        <strain evidence="4">ATCC 26659 / Pp 5 / PN500</strain>
    </source>
</reference>
<dbReference type="InParanoid" id="D3B319"/>
<keyword evidence="2" id="KW-0812">Transmembrane</keyword>
<sequence length="539" mass="62739">MEDLINSFKRHLIVKNDLKGKISRFSLRFKDSKIESQFDQHTNKIHVLNNRVLISLILTFEIIWTVSNFLTNSGVIVARDIGNWIELFNTTCAFLLTWLWTSTNHLTIAFFLPLVFCTNNLPKVTGYDDVTYDPVSQILLWLMFAVPGIKFWRSTIISFTSIAALVVVRLVQNNYGVTRIIFIEGASYLVYTISILTASRSIELIERELYLNIRKELDIINSNQMLQTGTIEVERIETIEENQRVVDVNIVLSKKEKKEIKKLKKKEKQLKKPLKTSRIYMNYIKDLKSQTKRFRWEFTDAQKERAFVEYYRHHVNVEYLAILTIIFSSTYYLIQDLQISESNIRYLFIALRFAGMVPFTFVLMYLSFLRKTRPHLADIISTIFIIMLIGIYTAMFVKSPAYQTSLFYFGGVMRTLSFSATQCLLVPFAVQMLAQIPILPIGYYLFGDPIVGQILMCVSFMAITYSWTFNKEKVFRISFLQRIQLNKLEFMGTNTIDIQQQSRRSSDGSEKNSISTPTVPPTETEIIENKQLEVEIIEK</sequence>
<dbReference type="RefSeq" id="XP_020435834.1">
    <property type="nucleotide sequence ID" value="XM_020573762.1"/>
</dbReference>
<evidence type="ECO:0000256" key="2">
    <source>
        <dbReference type="SAM" id="Phobius"/>
    </source>
</evidence>
<feature type="transmembrane region" description="Helical" evidence="2">
    <location>
        <begin position="317"/>
        <end position="334"/>
    </location>
</feature>